<sequence>MMSIFKRLFRKNKSCNVSYSVKAYLDKNNELLIIPHALDQDGLLRDINFPTKLSPPHNPAIIGSSLKNSFLFSKKDYTFDELNVQVFTLATGIKSYSKFSRDRQLVMVMFDEPNQSYSFAIWRRVNKGAYISTDEPSTILSGDVSDIELGQALLNSYLSK</sequence>
<gene>
    <name evidence="1" type="ORF">C7R93_27355</name>
</gene>
<organism evidence="1 2">
    <name type="scientific">Brevibacillus fortis</name>
    <dbReference type="NCBI Taxonomy" id="2126352"/>
    <lineage>
        <taxon>Bacteria</taxon>
        <taxon>Bacillati</taxon>
        <taxon>Bacillota</taxon>
        <taxon>Bacilli</taxon>
        <taxon>Bacillales</taxon>
        <taxon>Paenibacillaceae</taxon>
        <taxon>Brevibacillus</taxon>
    </lineage>
</organism>
<dbReference type="AlphaFoldDB" id="A0A2P7UJY0"/>
<protein>
    <submittedName>
        <fullName evidence="1">Uncharacterized protein</fullName>
    </submittedName>
</protein>
<keyword evidence="2" id="KW-1185">Reference proteome</keyword>
<reference evidence="1 2" key="1">
    <citation type="submission" date="2018-03" db="EMBL/GenBank/DDBJ databases">
        <title>Brevisbacillus phylogenomics.</title>
        <authorList>
            <person name="Dunlap C."/>
        </authorList>
    </citation>
    <scope>NUCLEOTIDE SEQUENCE [LARGE SCALE GENOMIC DNA]</scope>
    <source>
        <strain evidence="1 2">NRRL NRS-1210</strain>
    </source>
</reference>
<comment type="caution">
    <text evidence="1">The sequence shown here is derived from an EMBL/GenBank/DDBJ whole genome shotgun (WGS) entry which is preliminary data.</text>
</comment>
<accession>A0A2P7UJY0</accession>
<proteinExistence type="predicted"/>
<dbReference type="EMBL" id="PXZM01000050">
    <property type="protein sequence ID" value="PSJ87259.1"/>
    <property type="molecule type" value="Genomic_DNA"/>
</dbReference>
<dbReference type="RefSeq" id="WP_106841747.1">
    <property type="nucleotide sequence ID" value="NZ_JBCNIW010000008.1"/>
</dbReference>
<dbReference type="SUPFAM" id="SSF160207">
    <property type="entry name" value="NMB0488-like"/>
    <property type="match status" value="1"/>
</dbReference>
<name>A0A2P7UJY0_9BACL</name>
<evidence type="ECO:0000313" key="1">
    <source>
        <dbReference type="EMBL" id="PSJ87259.1"/>
    </source>
</evidence>
<dbReference type="Proteomes" id="UP000240419">
    <property type="component" value="Unassembled WGS sequence"/>
</dbReference>
<dbReference type="InterPro" id="IPR037891">
    <property type="entry name" value="Cdil-like_sf"/>
</dbReference>
<evidence type="ECO:0000313" key="2">
    <source>
        <dbReference type="Proteomes" id="UP000240419"/>
    </source>
</evidence>